<evidence type="ECO:0000256" key="4">
    <source>
        <dbReference type="ARBA" id="ARBA00023284"/>
    </source>
</evidence>
<reference evidence="6 7" key="1">
    <citation type="submission" date="2019-02" db="EMBL/GenBank/DDBJ databases">
        <title>Pedobacter sp. RP-1-14 sp. nov., isolated from Arctic soil.</title>
        <authorList>
            <person name="Dahal R.H."/>
        </authorList>
    </citation>
    <scope>NUCLEOTIDE SEQUENCE [LARGE SCALE GENOMIC DNA]</scope>
    <source>
        <strain evidence="6 7">RP-1-14</strain>
    </source>
</reference>
<dbReference type="EMBL" id="SJSL01000003">
    <property type="protein sequence ID" value="TCD00539.1"/>
    <property type="molecule type" value="Genomic_DNA"/>
</dbReference>
<dbReference type="PROSITE" id="PS51352">
    <property type="entry name" value="THIOREDOXIN_2"/>
    <property type="match status" value="1"/>
</dbReference>
<evidence type="ECO:0000313" key="7">
    <source>
        <dbReference type="Proteomes" id="UP000293347"/>
    </source>
</evidence>
<accession>A0A4R0NJZ3</accession>
<protein>
    <submittedName>
        <fullName evidence="6">TlpA family protein disulfide reductase</fullName>
    </submittedName>
</protein>
<organism evidence="6 7">
    <name type="scientific">Pedobacter psychroterrae</name>
    <dbReference type="NCBI Taxonomy" id="2530453"/>
    <lineage>
        <taxon>Bacteria</taxon>
        <taxon>Pseudomonadati</taxon>
        <taxon>Bacteroidota</taxon>
        <taxon>Sphingobacteriia</taxon>
        <taxon>Sphingobacteriales</taxon>
        <taxon>Sphingobacteriaceae</taxon>
        <taxon>Pedobacter</taxon>
    </lineage>
</organism>
<evidence type="ECO:0000256" key="2">
    <source>
        <dbReference type="ARBA" id="ARBA00022748"/>
    </source>
</evidence>
<comment type="caution">
    <text evidence="6">The sequence shown here is derived from an EMBL/GenBank/DDBJ whole genome shotgun (WGS) entry which is preliminary data.</text>
</comment>
<dbReference type="PANTHER" id="PTHR42852:SF6">
    <property type="entry name" value="THIOL:DISULFIDE INTERCHANGE PROTEIN DSBE"/>
    <property type="match status" value="1"/>
</dbReference>
<feature type="domain" description="Thioredoxin" evidence="5">
    <location>
        <begin position="330"/>
        <end position="507"/>
    </location>
</feature>
<dbReference type="InterPro" id="IPR036249">
    <property type="entry name" value="Thioredoxin-like_sf"/>
</dbReference>
<keyword evidence="2" id="KW-0201">Cytochrome c-type biogenesis</keyword>
<evidence type="ECO:0000256" key="3">
    <source>
        <dbReference type="ARBA" id="ARBA00023157"/>
    </source>
</evidence>
<dbReference type="PROSITE" id="PS51257">
    <property type="entry name" value="PROKAR_LIPOPROTEIN"/>
    <property type="match status" value="1"/>
</dbReference>
<dbReference type="GO" id="GO:0030313">
    <property type="term" value="C:cell envelope"/>
    <property type="evidence" value="ECO:0007669"/>
    <property type="project" value="UniProtKB-SubCell"/>
</dbReference>
<keyword evidence="4" id="KW-0676">Redox-active center</keyword>
<evidence type="ECO:0000313" key="6">
    <source>
        <dbReference type="EMBL" id="TCD00539.1"/>
    </source>
</evidence>
<dbReference type="InterPro" id="IPR013766">
    <property type="entry name" value="Thioredoxin_domain"/>
</dbReference>
<dbReference type="AlphaFoldDB" id="A0A4R0NJZ3"/>
<evidence type="ECO:0000256" key="1">
    <source>
        <dbReference type="ARBA" id="ARBA00004196"/>
    </source>
</evidence>
<keyword evidence="3" id="KW-1015">Disulfide bond</keyword>
<comment type="subcellular location">
    <subcellularLocation>
        <location evidence="1">Cell envelope</location>
    </subcellularLocation>
</comment>
<dbReference type="InterPro" id="IPR013740">
    <property type="entry name" value="Redoxin"/>
</dbReference>
<keyword evidence="7" id="KW-1185">Reference proteome</keyword>
<dbReference type="InterPro" id="IPR050553">
    <property type="entry name" value="Thioredoxin_ResA/DsbE_sf"/>
</dbReference>
<dbReference type="CDD" id="cd02966">
    <property type="entry name" value="TlpA_like_family"/>
    <property type="match status" value="1"/>
</dbReference>
<dbReference type="PANTHER" id="PTHR42852">
    <property type="entry name" value="THIOL:DISULFIDE INTERCHANGE PROTEIN DSBE"/>
    <property type="match status" value="1"/>
</dbReference>
<evidence type="ECO:0000259" key="5">
    <source>
        <dbReference type="PROSITE" id="PS51352"/>
    </source>
</evidence>
<dbReference type="Proteomes" id="UP000293347">
    <property type="component" value="Unassembled WGS sequence"/>
</dbReference>
<dbReference type="SUPFAM" id="SSF52833">
    <property type="entry name" value="Thioredoxin-like"/>
    <property type="match status" value="1"/>
</dbReference>
<gene>
    <name evidence="6" type="ORF">EZ437_15080</name>
</gene>
<dbReference type="GO" id="GO:0017004">
    <property type="term" value="P:cytochrome complex assembly"/>
    <property type="evidence" value="ECO:0007669"/>
    <property type="project" value="UniProtKB-KW"/>
</dbReference>
<dbReference type="Gene3D" id="3.40.30.10">
    <property type="entry name" value="Glutaredoxin"/>
    <property type="match status" value="1"/>
</dbReference>
<proteinExistence type="predicted"/>
<sequence length="510" mass="58911">MTKLKKSNLFYMFSLLFLLSCRQPVSGINEVPKIVSGKVRLTGNIKSASGVNKDGMFVKIVVPHQISGDYVKYRADVDISGNFSVDAEVETNISFVHLSTSLNPRKSLLVKLRTGYDTHIEITYNSSFDIDKIKVTPEMTQNDVTHSFDLVGKMIQYPILKQEPLYDRSTDDFLKSSKSTLSEILRVVEDDRLITSEMKEVLLNDFRLYYYHAAVFNYGNAMRANYFRSNGDKNKKPVIKKIDRSYYRFLKDLKLADPKYLYAFGSFWEFNRKILENEVLAIPRIDDVDISTWLTNVKRTLSDLVGFNDGLFYDILAANNYGKQLNVELKPLSEKQKENILKYWGNGEIAKILFRKNQQIIELDKFKTPIVINDVSNIAANKIIENITSKHKGKVILIDLWATWCGPCLDAIKHFRSTKAEFHDKDVVFVYLTNSSSPLKLWKENINAIGNEHYYLDNAQWEYVMNSFDFEAIPSYLLFNKKGVLANKFTAFPENDEVKEMLNNLLKEKY</sequence>
<dbReference type="OrthoDB" id="1120316at2"/>
<name>A0A4R0NJZ3_9SPHI</name>
<dbReference type="Pfam" id="PF08534">
    <property type="entry name" value="Redoxin"/>
    <property type="match status" value="1"/>
</dbReference>
<dbReference type="RefSeq" id="WP_131596888.1">
    <property type="nucleotide sequence ID" value="NZ_SJSL01000003.1"/>
</dbReference>
<dbReference type="GO" id="GO:0016491">
    <property type="term" value="F:oxidoreductase activity"/>
    <property type="evidence" value="ECO:0007669"/>
    <property type="project" value="InterPro"/>
</dbReference>